<dbReference type="AlphaFoldDB" id="A0A5C8NUN8"/>
<organism evidence="3 4">
    <name type="scientific">Zeimonas arvi</name>
    <dbReference type="NCBI Taxonomy" id="2498847"/>
    <lineage>
        <taxon>Bacteria</taxon>
        <taxon>Pseudomonadati</taxon>
        <taxon>Pseudomonadota</taxon>
        <taxon>Betaproteobacteria</taxon>
        <taxon>Burkholderiales</taxon>
        <taxon>Burkholderiaceae</taxon>
        <taxon>Zeimonas</taxon>
    </lineage>
</organism>
<sequence>MKVFYSPRMVADSGSFSPSASKPEWVVQAWREAGLPIELVEPGPVSREQLALAHDRAFVDGVLDGRIANGFGNRSQAVAASLPFTSGAMLAAARAAIDGARDSAPFAGVAAAPCSGFHHARHDGAAGFCTFNGLMVAGCVLKQEGRAARIGILDFDEHYGDGTDEIIERIGADWVVHYSAGRHWHSPAQAERFLAEVPAIVDTMADCDIVLYQAGADPHVDDPLGGWLTTGQLHRNRTGNPSFPPR</sequence>
<evidence type="ECO:0000313" key="4">
    <source>
        <dbReference type="Proteomes" id="UP000321548"/>
    </source>
</evidence>
<dbReference type="RefSeq" id="WP_147705133.1">
    <property type="nucleotide sequence ID" value="NZ_VDUY01000005.1"/>
</dbReference>
<dbReference type="PRINTS" id="PR01270">
    <property type="entry name" value="HDASUPER"/>
</dbReference>
<gene>
    <name evidence="3" type="ORF">FHP08_14265</name>
</gene>
<dbReference type="InterPro" id="IPR037138">
    <property type="entry name" value="His_deacetylse_dom_sf"/>
</dbReference>
<name>A0A5C8NUN8_9BURK</name>
<protein>
    <submittedName>
        <fullName evidence="3">Histone deacetylase</fullName>
    </submittedName>
</protein>
<dbReference type="SUPFAM" id="SSF52768">
    <property type="entry name" value="Arginase/deacetylase"/>
    <property type="match status" value="1"/>
</dbReference>
<proteinExistence type="inferred from homology"/>
<dbReference type="PANTHER" id="PTHR10625">
    <property type="entry name" value="HISTONE DEACETYLASE HDAC1-RELATED"/>
    <property type="match status" value="1"/>
</dbReference>
<evidence type="ECO:0000256" key="1">
    <source>
        <dbReference type="ARBA" id="ARBA00005947"/>
    </source>
</evidence>
<comment type="caution">
    <text evidence="3">The sequence shown here is derived from an EMBL/GenBank/DDBJ whole genome shotgun (WGS) entry which is preliminary data.</text>
</comment>
<evidence type="ECO:0000313" key="3">
    <source>
        <dbReference type="EMBL" id="TXL64884.1"/>
    </source>
</evidence>
<dbReference type="EMBL" id="VDUY01000005">
    <property type="protein sequence ID" value="TXL64884.1"/>
    <property type="molecule type" value="Genomic_DNA"/>
</dbReference>
<dbReference type="InterPro" id="IPR023696">
    <property type="entry name" value="Ureohydrolase_dom_sf"/>
</dbReference>
<dbReference type="OrthoDB" id="9808367at2"/>
<reference evidence="3 4" key="1">
    <citation type="submission" date="2019-06" db="EMBL/GenBank/DDBJ databases">
        <title>Quisquiliibacterium sp. nov., isolated from a maize field.</title>
        <authorList>
            <person name="Lin S.-Y."/>
            <person name="Tsai C.-F."/>
            <person name="Young C.-C."/>
        </authorList>
    </citation>
    <scope>NUCLEOTIDE SEQUENCE [LARGE SCALE GENOMIC DNA]</scope>
    <source>
        <strain evidence="3 4">CC-CFT501</strain>
    </source>
</reference>
<dbReference type="InterPro" id="IPR000286">
    <property type="entry name" value="HDACs"/>
</dbReference>
<dbReference type="PANTHER" id="PTHR10625:SF10">
    <property type="entry name" value="HISTONE DEACETYLASE HDAC1"/>
    <property type="match status" value="1"/>
</dbReference>
<dbReference type="GO" id="GO:0004407">
    <property type="term" value="F:histone deacetylase activity"/>
    <property type="evidence" value="ECO:0007669"/>
    <property type="project" value="TreeGrafter"/>
</dbReference>
<dbReference type="InterPro" id="IPR023801">
    <property type="entry name" value="His_deacetylse_dom"/>
</dbReference>
<dbReference type="Gene3D" id="3.40.800.20">
    <property type="entry name" value="Histone deacetylase domain"/>
    <property type="match status" value="1"/>
</dbReference>
<dbReference type="Pfam" id="PF00850">
    <property type="entry name" value="Hist_deacetyl"/>
    <property type="match status" value="1"/>
</dbReference>
<dbReference type="Proteomes" id="UP000321548">
    <property type="component" value="Unassembled WGS sequence"/>
</dbReference>
<keyword evidence="4" id="KW-1185">Reference proteome</keyword>
<accession>A0A5C8NUN8</accession>
<dbReference type="GO" id="GO:0040029">
    <property type="term" value="P:epigenetic regulation of gene expression"/>
    <property type="evidence" value="ECO:0007669"/>
    <property type="project" value="TreeGrafter"/>
</dbReference>
<feature type="domain" description="Histone deacetylase" evidence="2">
    <location>
        <begin position="26"/>
        <end position="169"/>
    </location>
</feature>
<evidence type="ECO:0000259" key="2">
    <source>
        <dbReference type="Pfam" id="PF00850"/>
    </source>
</evidence>
<comment type="similarity">
    <text evidence="1">Belongs to the histone deacetylase family.</text>
</comment>